<dbReference type="PROSITE" id="PS50926">
    <property type="entry name" value="TRAM"/>
    <property type="match status" value="1"/>
</dbReference>
<dbReference type="Proteomes" id="UP000075737">
    <property type="component" value="Unassembled WGS sequence"/>
</dbReference>
<evidence type="ECO:0000256" key="7">
    <source>
        <dbReference type="ARBA" id="ARBA00022723"/>
    </source>
</evidence>
<feature type="binding site" evidence="11">
    <location>
        <position position="156"/>
    </location>
    <ligand>
        <name>[4Fe-4S] cluster</name>
        <dbReference type="ChEBI" id="CHEBI:49883"/>
        <label>2</label>
        <note>4Fe-4S-S-AdoMet</note>
    </ligand>
</feature>
<evidence type="ECO:0000256" key="6">
    <source>
        <dbReference type="ARBA" id="ARBA00022694"/>
    </source>
</evidence>
<dbReference type="OrthoDB" id="9805215at2"/>
<keyword evidence="3 11" id="KW-0963">Cytoplasm</keyword>
<comment type="similarity">
    <text evidence="11">Belongs to the methylthiotransferase family. MiaB subfamily.</text>
</comment>
<comment type="subcellular location">
    <subcellularLocation>
        <location evidence="11">Cytoplasm</location>
    </subcellularLocation>
</comment>
<dbReference type="PATRIC" id="fig|520767.4.peg.2010"/>
<evidence type="ECO:0000256" key="8">
    <source>
        <dbReference type="ARBA" id="ARBA00023004"/>
    </source>
</evidence>
<dbReference type="SFLD" id="SFLDG01082">
    <property type="entry name" value="B12-binding_domain_containing"/>
    <property type="match status" value="1"/>
</dbReference>
<dbReference type="HAMAP" id="MF_01864">
    <property type="entry name" value="tRNA_metthiotr_MiaB"/>
    <property type="match status" value="1"/>
</dbReference>
<dbReference type="PROSITE" id="PS51918">
    <property type="entry name" value="RADICAL_SAM"/>
    <property type="match status" value="1"/>
</dbReference>
<keyword evidence="9 11" id="KW-0411">Iron-sulfur</keyword>
<dbReference type="InterPro" id="IPR038135">
    <property type="entry name" value="Methylthiotransferase_N_sf"/>
</dbReference>
<dbReference type="Pfam" id="PF01938">
    <property type="entry name" value="TRAM"/>
    <property type="match status" value="1"/>
</dbReference>
<dbReference type="SUPFAM" id="SSF102114">
    <property type="entry name" value="Radical SAM enzymes"/>
    <property type="match status" value="1"/>
</dbReference>
<dbReference type="SMART" id="SM00729">
    <property type="entry name" value="Elp3"/>
    <property type="match status" value="1"/>
</dbReference>
<name>A0A161Q257_9FIRM</name>
<dbReference type="Pfam" id="PF00919">
    <property type="entry name" value="UPF0004"/>
    <property type="match status" value="1"/>
</dbReference>
<keyword evidence="6 11" id="KW-0819">tRNA processing</keyword>
<dbReference type="Pfam" id="PF04055">
    <property type="entry name" value="Radical_SAM"/>
    <property type="match status" value="1"/>
</dbReference>
<dbReference type="GO" id="GO:0051539">
    <property type="term" value="F:4 iron, 4 sulfur cluster binding"/>
    <property type="evidence" value="ECO:0007669"/>
    <property type="project" value="UniProtKB-UniRule"/>
</dbReference>
<feature type="binding site" evidence="11">
    <location>
        <position position="163"/>
    </location>
    <ligand>
        <name>[4Fe-4S] cluster</name>
        <dbReference type="ChEBI" id="CHEBI:49883"/>
        <label>2</label>
        <note>4Fe-4S-S-AdoMet</note>
    </ligand>
</feature>
<dbReference type="FunFam" id="3.80.30.20:FF:000001">
    <property type="entry name" value="tRNA-2-methylthio-N(6)-dimethylallyladenosine synthase 2"/>
    <property type="match status" value="1"/>
</dbReference>
<evidence type="ECO:0000256" key="2">
    <source>
        <dbReference type="ARBA" id="ARBA00022485"/>
    </source>
</evidence>
<evidence type="ECO:0000259" key="14">
    <source>
        <dbReference type="PROSITE" id="PS51918"/>
    </source>
</evidence>
<evidence type="ECO:0000256" key="10">
    <source>
        <dbReference type="ARBA" id="ARBA00033765"/>
    </source>
</evidence>
<evidence type="ECO:0000259" key="12">
    <source>
        <dbReference type="PROSITE" id="PS50926"/>
    </source>
</evidence>
<keyword evidence="16" id="KW-1185">Reference proteome</keyword>
<dbReference type="InterPro" id="IPR006463">
    <property type="entry name" value="MiaB_methiolase"/>
</dbReference>
<dbReference type="NCBIfam" id="TIGR00089">
    <property type="entry name" value="MiaB/RimO family radical SAM methylthiotransferase"/>
    <property type="match status" value="1"/>
</dbReference>
<dbReference type="NCBIfam" id="TIGR01574">
    <property type="entry name" value="miaB-methiolase"/>
    <property type="match status" value="1"/>
</dbReference>
<dbReference type="InterPro" id="IPR020612">
    <property type="entry name" value="Methylthiotransferase_CS"/>
</dbReference>
<dbReference type="RefSeq" id="WP_068748994.1">
    <property type="nucleotide sequence ID" value="NZ_LOHZ01000042.1"/>
</dbReference>
<dbReference type="EC" id="2.8.4.3" evidence="10 11"/>
<dbReference type="InterPro" id="IPR006638">
    <property type="entry name" value="Elp3/MiaA/NifB-like_rSAM"/>
</dbReference>
<feature type="binding site" evidence="11">
    <location>
        <position position="160"/>
    </location>
    <ligand>
        <name>[4Fe-4S] cluster</name>
        <dbReference type="ChEBI" id="CHEBI:49883"/>
        <label>2</label>
        <note>4Fe-4S-S-AdoMet</note>
    </ligand>
</feature>
<evidence type="ECO:0000256" key="9">
    <source>
        <dbReference type="ARBA" id="ARBA00023014"/>
    </source>
</evidence>
<evidence type="ECO:0000256" key="11">
    <source>
        <dbReference type="HAMAP-Rule" id="MF_01864"/>
    </source>
</evidence>
<keyword evidence="7 11" id="KW-0479">Metal-binding</keyword>
<evidence type="ECO:0000256" key="4">
    <source>
        <dbReference type="ARBA" id="ARBA00022679"/>
    </source>
</evidence>
<keyword evidence="5 11" id="KW-0949">S-adenosyl-L-methionine</keyword>
<organism evidence="15 16">
    <name type="scientific">Thermovenabulum gondwanense</name>
    <dbReference type="NCBI Taxonomy" id="520767"/>
    <lineage>
        <taxon>Bacteria</taxon>
        <taxon>Bacillati</taxon>
        <taxon>Bacillota</taxon>
        <taxon>Clostridia</taxon>
        <taxon>Thermosediminibacterales</taxon>
        <taxon>Thermosediminibacteraceae</taxon>
        <taxon>Thermovenabulum</taxon>
    </lineage>
</organism>
<keyword evidence="8 11" id="KW-0408">Iron</keyword>
<evidence type="ECO:0000256" key="1">
    <source>
        <dbReference type="ARBA" id="ARBA00003234"/>
    </source>
</evidence>
<dbReference type="STRING" id="520767.ATZ99_18840"/>
<evidence type="ECO:0000313" key="15">
    <source>
        <dbReference type="EMBL" id="KYO64456.1"/>
    </source>
</evidence>
<sequence>MKYKVITWGCQMNVHDSEVISGMLEKMGYVPAEGIKDADILILNTCSVRETAEQKVYGRLGQLKPLKQNKPNMIIAITGCMIQQPHVVDFIKDKYPFVDIIFGIHNVSKLPQLIETVNYSNYTIVETIENETWLEEGLPYLREDNIKAWVTITYGCNNFCTYCIVPYVRGRERSRKPADIINEVKSLAEKGVKEINLLGQNVNSYGKDLLDERITFAQLLYELNKIKGIERIRFTTSHPKDLSNELIFAMRDLEKICEHIHLPIQAGSNKILKLMNRNYTREHYLELIQKLRDEIPEIAISTDIIVGFPGETEEDFLDTLDIVQKVQYDQAFMFMYSKRKGTPAAEMENQVEEEVKKDRLERLMKLQDSISAKKNEQMKEKLVEVLVEGYSKKDKGKLTGRTRTNKIVNFKGSESLIGQLVMVKIVEPHTFSLFGELYNFQGG</sequence>
<feature type="domain" description="Radical SAM core" evidence="14">
    <location>
        <begin position="142"/>
        <end position="373"/>
    </location>
</feature>
<dbReference type="EMBL" id="LOHZ01000042">
    <property type="protein sequence ID" value="KYO64456.1"/>
    <property type="molecule type" value="Genomic_DNA"/>
</dbReference>
<feature type="domain" description="TRAM" evidence="12">
    <location>
        <begin position="376"/>
        <end position="439"/>
    </location>
</feature>
<dbReference type="InterPro" id="IPR007197">
    <property type="entry name" value="rSAM"/>
</dbReference>
<dbReference type="Gene3D" id="3.80.30.20">
    <property type="entry name" value="tm_1862 like domain"/>
    <property type="match status" value="1"/>
</dbReference>
<dbReference type="InterPro" id="IPR002792">
    <property type="entry name" value="TRAM_dom"/>
</dbReference>
<dbReference type="GO" id="GO:0035597">
    <property type="term" value="F:tRNA-2-methylthio-N(6)-dimethylallyladenosine(37) synthase activity"/>
    <property type="evidence" value="ECO:0007669"/>
    <property type="project" value="UniProtKB-EC"/>
</dbReference>
<dbReference type="Gene3D" id="3.40.50.12160">
    <property type="entry name" value="Methylthiotransferase, N-terminal domain"/>
    <property type="match status" value="1"/>
</dbReference>
<feature type="domain" description="MTTase N-terminal" evidence="13">
    <location>
        <begin position="1"/>
        <end position="119"/>
    </location>
</feature>
<dbReference type="GO" id="GO:0046872">
    <property type="term" value="F:metal ion binding"/>
    <property type="evidence" value="ECO:0007669"/>
    <property type="project" value="UniProtKB-KW"/>
</dbReference>
<dbReference type="SFLD" id="SFLDS00029">
    <property type="entry name" value="Radical_SAM"/>
    <property type="match status" value="1"/>
</dbReference>
<proteinExistence type="inferred from homology"/>
<accession>A0A161Q257</accession>
<gene>
    <name evidence="11 15" type="primary">miaB</name>
    <name evidence="15" type="ORF">ATZ99_18840</name>
</gene>
<reference evidence="15 16" key="1">
    <citation type="submission" date="2015-12" db="EMBL/GenBank/DDBJ databases">
        <title>Draft genome of Thermovenabulum gondwanense isolated from a red thermophilic microbial mat colonisisng an outflow channel of a bore well.</title>
        <authorList>
            <person name="Patel B.K."/>
        </authorList>
    </citation>
    <scope>NUCLEOTIDE SEQUENCE [LARGE SCALE GENOMIC DNA]</scope>
    <source>
        <strain evidence="15 16">R270</strain>
    </source>
</reference>
<feature type="binding site" evidence="11">
    <location>
        <position position="10"/>
    </location>
    <ligand>
        <name>[4Fe-4S] cluster</name>
        <dbReference type="ChEBI" id="CHEBI:49883"/>
        <label>1</label>
    </ligand>
</feature>
<dbReference type="AlphaFoldDB" id="A0A161Q257"/>
<evidence type="ECO:0000259" key="13">
    <source>
        <dbReference type="PROSITE" id="PS51449"/>
    </source>
</evidence>
<dbReference type="GO" id="GO:0005829">
    <property type="term" value="C:cytosol"/>
    <property type="evidence" value="ECO:0007669"/>
    <property type="project" value="TreeGrafter"/>
</dbReference>
<keyword evidence="2 11" id="KW-0004">4Fe-4S</keyword>
<keyword evidence="4 11" id="KW-0808">Transferase</keyword>
<dbReference type="InterPro" id="IPR023404">
    <property type="entry name" value="rSAM_horseshoe"/>
</dbReference>
<feature type="binding site" evidence="11">
    <location>
        <position position="46"/>
    </location>
    <ligand>
        <name>[4Fe-4S] cluster</name>
        <dbReference type="ChEBI" id="CHEBI:49883"/>
        <label>1</label>
    </ligand>
</feature>
<dbReference type="PROSITE" id="PS51449">
    <property type="entry name" value="MTTASE_N"/>
    <property type="match status" value="1"/>
</dbReference>
<feature type="binding site" evidence="11">
    <location>
        <position position="80"/>
    </location>
    <ligand>
        <name>[4Fe-4S] cluster</name>
        <dbReference type="ChEBI" id="CHEBI:49883"/>
        <label>1</label>
    </ligand>
</feature>
<dbReference type="CDD" id="cd01335">
    <property type="entry name" value="Radical_SAM"/>
    <property type="match status" value="1"/>
</dbReference>
<comment type="function">
    <text evidence="1 11">Catalyzes the methylthiolation of N6-(dimethylallyl)adenosine (i(6)A), leading to the formation of 2-methylthio-N6-(dimethylallyl)adenosine (ms(2)i(6)A) at position 37 in tRNAs that read codons beginning with uridine.</text>
</comment>
<dbReference type="SFLD" id="SFLDG01061">
    <property type="entry name" value="methylthiotransferase"/>
    <property type="match status" value="1"/>
</dbReference>
<comment type="catalytic activity">
    <reaction evidence="11">
        <text>N(6)-dimethylallyladenosine(37) in tRNA + (sulfur carrier)-SH + AH2 + 2 S-adenosyl-L-methionine = 2-methylsulfanyl-N(6)-dimethylallyladenosine(37) in tRNA + (sulfur carrier)-H + 5'-deoxyadenosine + L-methionine + A + S-adenosyl-L-homocysteine + 2 H(+)</text>
        <dbReference type="Rhea" id="RHEA:37067"/>
        <dbReference type="Rhea" id="RHEA-COMP:10375"/>
        <dbReference type="Rhea" id="RHEA-COMP:10376"/>
        <dbReference type="Rhea" id="RHEA-COMP:14737"/>
        <dbReference type="Rhea" id="RHEA-COMP:14739"/>
        <dbReference type="ChEBI" id="CHEBI:13193"/>
        <dbReference type="ChEBI" id="CHEBI:15378"/>
        <dbReference type="ChEBI" id="CHEBI:17319"/>
        <dbReference type="ChEBI" id="CHEBI:17499"/>
        <dbReference type="ChEBI" id="CHEBI:29917"/>
        <dbReference type="ChEBI" id="CHEBI:57844"/>
        <dbReference type="ChEBI" id="CHEBI:57856"/>
        <dbReference type="ChEBI" id="CHEBI:59789"/>
        <dbReference type="ChEBI" id="CHEBI:64428"/>
        <dbReference type="ChEBI" id="CHEBI:74415"/>
        <dbReference type="ChEBI" id="CHEBI:74417"/>
        <dbReference type="EC" id="2.8.4.3"/>
    </reaction>
</comment>
<evidence type="ECO:0000256" key="3">
    <source>
        <dbReference type="ARBA" id="ARBA00022490"/>
    </source>
</evidence>
<comment type="cofactor">
    <cofactor evidence="11">
        <name>[4Fe-4S] cluster</name>
        <dbReference type="ChEBI" id="CHEBI:49883"/>
    </cofactor>
    <text evidence="11">Binds 2 [4Fe-4S] clusters. One cluster is coordinated with 3 cysteines and an exchangeable S-adenosyl-L-methionine.</text>
</comment>
<dbReference type="SFLD" id="SFLDF00273">
    <property type="entry name" value="(dimethylallyl)adenosine_tRNA"/>
    <property type="match status" value="1"/>
</dbReference>
<dbReference type="PROSITE" id="PS01278">
    <property type="entry name" value="MTTASE_RADICAL"/>
    <property type="match status" value="1"/>
</dbReference>
<evidence type="ECO:0000256" key="5">
    <source>
        <dbReference type="ARBA" id="ARBA00022691"/>
    </source>
</evidence>
<protein>
    <recommendedName>
        <fullName evidence="10 11">tRNA-2-methylthio-N(6)-dimethylallyladenosine synthase</fullName>
        <ecNumber evidence="10 11">2.8.4.3</ecNumber>
    </recommendedName>
    <alternativeName>
        <fullName evidence="11">(Dimethylallyl)adenosine tRNA methylthiotransferase MiaB</fullName>
    </alternativeName>
    <alternativeName>
        <fullName evidence="11">tRNA-i(6)A37 methylthiotransferase</fullName>
    </alternativeName>
</protein>
<dbReference type="InterPro" id="IPR013848">
    <property type="entry name" value="Methylthiotransferase_N"/>
</dbReference>
<comment type="subunit">
    <text evidence="11">Monomer.</text>
</comment>
<dbReference type="FunFam" id="3.40.50.12160:FF:000006">
    <property type="entry name" value="tRNA-2-methylthio-N(6)-dimethylallyladenosine synthase"/>
    <property type="match status" value="1"/>
</dbReference>
<dbReference type="PANTHER" id="PTHR43020">
    <property type="entry name" value="CDK5 REGULATORY SUBUNIT-ASSOCIATED PROTEIN 1"/>
    <property type="match status" value="1"/>
</dbReference>
<dbReference type="InterPro" id="IPR005839">
    <property type="entry name" value="Methylthiotransferase"/>
</dbReference>
<comment type="caution">
    <text evidence="15">The sequence shown here is derived from an EMBL/GenBank/DDBJ whole genome shotgun (WGS) entry which is preliminary data.</text>
</comment>
<evidence type="ECO:0000313" key="16">
    <source>
        <dbReference type="Proteomes" id="UP000075737"/>
    </source>
</evidence>
<dbReference type="PANTHER" id="PTHR43020:SF2">
    <property type="entry name" value="MITOCHONDRIAL TRNA METHYLTHIOTRANSFERASE CDK5RAP1"/>
    <property type="match status" value="1"/>
</dbReference>
<dbReference type="InterPro" id="IPR058240">
    <property type="entry name" value="rSAM_sf"/>
</dbReference>